<dbReference type="OMA" id="WLTEIAM"/>
<dbReference type="CDD" id="cd16657">
    <property type="entry name" value="RING-Ubox_UBE4A"/>
    <property type="match status" value="1"/>
</dbReference>
<dbReference type="GO" id="GO:0005634">
    <property type="term" value="C:nucleus"/>
    <property type="evidence" value="ECO:0007669"/>
    <property type="project" value="TreeGrafter"/>
</dbReference>
<gene>
    <name evidence="13" type="ORF">TCAL_12264</name>
</gene>
<comment type="function">
    <text evidence="10">Ubiquitin-protein ligase that probably functions as an E3 ligase in conjunction with specific E1 and E2 ligases. May also function as an E4 ligase mediating the assembly of polyubiquitin chains on substrates ubiquitinated by another E3 ubiquitin ligase. Mediates 'Lys-48'-linked polyubiquitination of substrates.</text>
</comment>
<keyword evidence="9" id="KW-0007">Acetylation</keyword>
<dbReference type="UniPathway" id="UPA00143"/>
<name>A0A553N8K4_TIGCA</name>
<evidence type="ECO:0000256" key="9">
    <source>
        <dbReference type="ARBA" id="ARBA00022990"/>
    </source>
</evidence>
<comment type="caution">
    <text evidence="13">The sequence shown here is derived from an EMBL/GenBank/DDBJ whole genome shotgun (WGS) entry which is preliminary data.</text>
</comment>
<keyword evidence="7" id="KW-0808">Transferase</keyword>
<dbReference type="InterPro" id="IPR019474">
    <property type="entry name" value="Ub_conjug_fac_E4_core"/>
</dbReference>
<dbReference type="EC" id="2.3.2.27" evidence="5"/>
<dbReference type="InterPro" id="IPR045132">
    <property type="entry name" value="UBE4"/>
</dbReference>
<reference evidence="13 14" key="1">
    <citation type="journal article" date="2018" name="Nat. Ecol. Evol.">
        <title>Genomic signatures of mitonuclear coevolution across populations of Tigriopus californicus.</title>
        <authorList>
            <person name="Barreto F.S."/>
            <person name="Watson E.T."/>
            <person name="Lima T.G."/>
            <person name="Willett C.S."/>
            <person name="Edmands S."/>
            <person name="Li W."/>
            <person name="Burton R.S."/>
        </authorList>
    </citation>
    <scope>NUCLEOTIDE SEQUENCE [LARGE SCALE GENOMIC DNA]</scope>
    <source>
        <strain evidence="13 14">San Diego</strain>
    </source>
</reference>
<dbReference type="GO" id="GO:0036503">
    <property type="term" value="P:ERAD pathway"/>
    <property type="evidence" value="ECO:0007669"/>
    <property type="project" value="InterPro"/>
</dbReference>
<dbReference type="AlphaFoldDB" id="A0A553N8K4"/>
<evidence type="ECO:0000256" key="3">
    <source>
        <dbReference type="ARBA" id="ARBA00004906"/>
    </source>
</evidence>
<dbReference type="GO" id="GO:0034450">
    <property type="term" value="F:ubiquitin-ubiquitin ligase activity"/>
    <property type="evidence" value="ECO:0007669"/>
    <property type="project" value="InterPro"/>
</dbReference>
<dbReference type="PROSITE" id="PS51698">
    <property type="entry name" value="U_BOX"/>
    <property type="match status" value="1"/>
</dbReference>
<dbReference type="GO" id="GO:0005737">
    <property type="term" value="C:cytoplasm"/>
    <property type="evidence" value="ECO:0007669"/>
    <property type="project" value="UniProtKB-SubCell"/>
</dbReference>
<dbReference type="STRING" id="6832.A0A553N8K4"/>
<dbReference type="Proteomes" id="UP000318571">
    <property type="component" value="Chromosome 8"/>
</dbReference>
<evidence type="ECO:0000256" key="2">
    <source>
        <dbReference type="ARBA" id="ARBA00004496"/>
    </source>
</evidence>
<comment type="subcellular location">
    <subcellularLocation>
        <location evidence="2">Cytoplasm</location>
    </subcellularLocation>
</comment>
<dbReference type="Gene3D" id="3.30.40.10">
    <property type="entry name" value="Zinc/RING finger domain, C3HC4 (zinc finger)"/>
    <property type="match status" value="1"/>
</dbReference>
<dbReference type="SMART" id="SM00504">
    <property type="entry name" value="Ubox"/>
    <property type="match status" value="1"/>
</dbReference>
<organism evidence="13 14">
    <name type="scientific">Tigriopus californicus</name>
    <name type="common">Marine copepod</name>
    <dbReference type="NCBI Taxonomy" id="6832"/>
    <lineage>
        <taxon>Eukaryota</taxon>
        <taxon>Metazoa</taxon>
        <taxon>Ecdysozoa</taxon>
        <taxon>Arthropoda</taxon>
        <taxon>Crustacea</taxon>
        <taxon>Multicrustacea</taxon>
        <taxon>Hexanauplia</taxon>
        <taxon>Copepoda</taxon>
        <taxon>Harpacticoida</taxon>
        <taxon>Harpacticidae</taxon>
        <taxon>Tigriopus</taxon>
    </lineage>
</organism>
<evidence type="ECO:0000259" key="12">
    <source>
        <dbReference type="PROSITE" id="PS51698"/>
    </source>
</evidence>
<proteinExistence type="inferred from homology"/>
<evidence type="ECO:0000256" key="7">
    <source>
        <dbReference type="ARBA" id="ARBA00022679"/>
    </source>
</evidence>
<comment type="pathway">
    <text evidence="3">Protein modification; protein ubiquitination.</text>
</comment>
<dbReference type="FunFam" id="3.30.40.10:FF:000055">
    <property type="entry name" value="Ubiquitin conjugation factor e4 a"/>
    <property type="match status" value="1"/>
</dbReference>
<evidence type="ECO:0000256" key="6">
    <source>
        <dbReference type="ARBA" id="ARBA00022490"/>
    </source>
</evidence>
<evidence type="ECO:0000256" key="8">
    <source>
        <dbReference type="ARBA" id="ARBA00022786"/>
    </source>
</evidence>
<evidence type="ECO:0000313" key="13">
    <source>
        <dbReference type="EMBL" id="TRY61772.1"/>
    </source>
</evidence>
<protein>
    <recommendedName>
        <fullName evidence="11">Ubiquitin conjugation factor E4 A</fullName>
        <ecNumber evidence="5">2.3.2.27</ecNumber>
    </recommendedName>
</protein>
<dbReference type="GO" id="GO:0000209">
    <property type="term" value="P:protein polyubiquitination"/>
    <property type="evidence" value="ECO:0007669"/>
    <property type="project" value="TreeGrafter"/>
</dbReference>
<dbReference type="EMBL" id="VCGU01000459">
    <property type="protein sequence ID" value="TRY61772.1"/>
    <property type="molecule type" value="Genomic_DNA"/>
</dbReference>
<evidence type="ECO:0000313" key="14">
    <source>
        <dbReference type="Proteomes" id="UP000318571"/>
    </source>
</evidence>
<dbReference type="Pfam" id="PF04564">
    <property type="entry name" value="U-box"/>
    <property type="match status" value="1"/>
</dbReference>
<accession>A0A553N8K4</accession>
<evidence type="ECO:0000256" key="11">
    <source>
        <dbReference type="ARBA" id="ARBA00040077"/>
    </source>
</evidence>
<dbReference type="GO" id="GO:0006511">
    <property type="term" value="P:ubiquitin-dependent protein catabolic process"/>
    <property type="evidence" value="ECO:0007669"/>
    <property type="project" value="InterPro"/>
</dbReference>
<dbReference type="PANTHER" id="PTHR13931:SF16">
    <property type="entry name" value="UBIQUITIN CONJUGATION FACTOR E4 A"/>
    <property type="match status" value="1"/>
</dbReference>
<dbReference type="Pfam" id="PF10408">
    <property type="entry name" value="Ufd2P_core"/>
    <property type="match status" value="1"/>
</dbReference>
<comment type="similarity">
    <text evidence="4">Belongs to the ubiquitin conjugation factor E4 family.</text>
</comment>
<dbReference type="PANTHER" id="PTHR13931">
    <property type="entry name" value="UBIQUITINATION FACTOR E4"/>
    <property type="match status" value="1"/>
</dbReference>
<evidence type="ECO:0000256" key="4">
    <source>
        <dbReference type="ARBA" id="ARBA00007434"/>
    </source>
</evidence>
<keyword evidence="8" id="KW-0833">Ubl conjugation pathway</keyword>
<dbReference type="SUPFAM" id="SSF57850">
    <property type="entry name" value="RING/U-box"/>
    <property type="match status" value="1"/>
</dbReference>
<sequence length="967" mass="109494">MEQDNPFLALFESPASAKVSSKQPLPASLVSLKPLIHEFLGFTWDPSQVGLILIESSNQSHDDDITLPTLENALFERLLLSDPISQQIPAVDPKKAWNGPGYFKESRCMSYLGGCLRPIIQGLRSSRPSADQSLMKSLRDLVVRNMITAFLEPDIYQGQDLYGQVFELLSDHAYQSENGVFLELLISADWLILGYFATSALPAELFIQCDTPANLNAGSAYGDTALGVLLTMSCLPKFEIQPYDFFESPSNQTPAVHSATEARIWTGLQNHRDKLTVLFKQFLKASDKAKHLLLEWIGNCLKANVGRGKLWTSAVGGLLGNDYVSDGFALNLGGVLLRLCEPFVSGVKNPRILKIRPNYTATQVQNDPSVHMKGLHEETTLVPNSEESLNPMIDQEASMNFISDIFFLTQKCLNVGFRVAQEKFMKLNQELNRHQTLYREVIGSNREAVETIQKRMNVIMTRYLSIKAALLEPNTLKAHMDLTTATSAFLVQVAMSEGQLINSEKFIPLSFPLPKHIPLGLKFIPEFVMENICEHMLYVKRFNPYHFEEAGYENLYSTLELILAFTGSPTWTKNPHLRARLAECLDCLLPHHALQEKNLGNSMACGSFHRQQVFMAHPLRLQIVPTLLHVFVSIETTGQAVQFEEKFSYRRPMYDVIKYLWDMEEYRDMFVSLAKSAEEHIDDEEAPLFLRFMNLLINDAIFLLDEGLDLMKQIQEMQSKRAEWQSLPANERGQSEAQYRHVGRMARYQNIMGMETIEMLERLSSHIKAIFTHPSMVDRLGGMLNYFLKNLVGPDRKKFKVDKVEEYDFRPADIVTTICKTYINLKDCEVFLAAVSADGRSYSPDLFKQAEGVLLKIGKMDMIADLQEIDTSVCNLAASQKADDELFADAPDHFLDPIMSILMNDPVKLPDSGQIVDRQTIARHLLSDQSDPFNRMPLTLDKVIPQTELKQEIQNWVATKRKTTTSS</sequence>
<dbReference type="InterPro" id="IPR013083">
    <property type="entry name" value="Znf_RING/FYVE/PHD"/>
</dbReference>
<feature type="domain" description="U-box" evidence="12">
    <location>
        <begin position="889"/>
        <end position="963"/>
    </location>
</feature>
<keyword evidence="14" id="KW-1185">Reference proteome</keyword>
<dbReference type="InterPro" id="IPR003613">
    <property type="entry name" value="Ubox_domain"/>
</dbReference>
<dbReference type="GO" id="GO:0000151">
    <property type="term" value="C:ubiquitin ligase complex"/>
    <property type="evidence" value="ECO:0007669"/>
    <property type="project" value="InterPro"/>
</dbReference>
<keyword evidence="6" id="KW-0963">Cytoplasm</keyword>
<evidence type="ECO:0000256" key="5">
    <source>
        <dbReference type="ARBA" id="ARBA00012483"/>
    </source>
</evidence>
<evidence type="ECO:0000256" key="10">
    <source>
        <dbReference type="ARBA" id="ARBA00037624"/>
    </source>
</evidence>
<evidence type="ECO:0000256" key="1">
    <source>
        <dbReference type="ARBA" id="ARBA00000900"/>
    </source>
</evidence>
<comment type="catalytic activity">
    <reaction evidence="1">
        <text>S-ubiquitinyl-[E2 ubiquitin-conjugating enzyme]-L-cysteine + [acceptor protein]-L-lysine = [E2 ubiquitin-conjugating enzyme]-L-cysteine + N(6)-ubiquitinyl-[acceptor protein]-L-lysine.</text>
        <dbReference type="EC" id="2.3.2.27"/>
    </reaction>
</comment>